<feature type="domain" description="Glycoside hydrolase family 5" evidence="6">
    <location>
        <begin position="81"/>
        <end position="212"/>
    </location>
</feature>
<dbReference type="Pfam" id="PF00150">
    <property type="entry name" value="Cellulase"/>
    <property type="match status" value="1"/>
</dbReference>
<evidence type="ECO:0000256" key="1">
    <source>
        <dbReference type="ARBA" id="ARBA00005641"/>
    </source>
</evidence>
<keyword evidence="8" id="KW-1185">Reference proteome</keyword>
<sequence>MLPLIALVLTLAVGASASPASSRSVNTGFPYGSQKIRGVNLGGWLVIEPWITPSLFDNTGNNGIVDEWTFAAYQDRNKAQAALQQHWDTFYTEADFAQIAAAGLNHVRIPVPHYGWQLAPGEPYIQGQAPYLDKAIGWARNHGLKVLVELHTAPGSQNGYDNSGHRGDARWHTDANNLAITKQVLGQLSLKYSDPSYWQVVTAIGILNEPAGYLSPSLLSTTRQFYYDAYGATRYPWAPQGSGAKSGLAIIISDAFQPLSYWNGAYQEPNFESMLLDHHYYQSFTPSMLQWSFQDKLKGVCQEASSLASSPLWAVVGEWSPAATDCAKYLNGRGIGSRYDGSYPGSSYIGSCQGLTGKANTLRGDFKEFMHQFWDIQTQGFENYGQGWIMWTWKAESADEWSYAGGLAGGWIPQDPTQHKYSYSSVCN</sequence>
<dbReference type="PANTHER" id="PTHR31297:SF42">
    <property type="entry name" value="GLYCOSIDE HYDROLASE FAMILY 5 DOMAIN-CONTAINING PROTEIN"/>
    <property type="match status" value="1"/>
</dbReference>
<dbReference type="GeneID" id="87810559"/>
<evidence type="ECO:0000256" key="5">
    <source>
        <dbReference type="SAM" id="SignalP"/>
    </source>
</evidence>
<dbReference type="Gene3D" id="3.20.20.80">
    <property type="entry name" value="Glycosidases"/>
    <property type="match status" value="1"/>
</dbReference>
<dbReference type="GO" id="GO:0008422">
    <property type="term" value="F:beta-glucosidase activity"/>
    <property type="evidence" value="ECO:0007669"/>
    <property type="project" value="TreeGrafter"/>
</dbReference>
<dbReference type="GO" id="GO:0005576">
    <property type="term" value="C:extracellular region"/>
    <property type="evidence" value="ECO:0007669"/>
    <property type="project" value="TreeGrafter"/>
</dbReference>
<dbReference type="RefSeq" id="XP_062629892.1">
    <property type="nucleotide sequence ID" value="XM_062773908.1"/>
</dbReference>
<protein>
    <submittedName>
        <fullName evidence="7">Glucan 1,3-beta-glucosidase A</fullName>
    </submittedName>
</protein>
<reference evidence="7" key="1">
    <citation type="submission" date="2023-10" db="EMBL/GenBank/DDBJ databases">
        <authorList>
            <person name="Noh H."/>
        </authorList>
    </citation>
    <scope>NUCLEOTIDE SEQUENCE</scope>
    <source>
        <strain evidence="7">DUCC4014</strain>
    </source>
</reference>
<proteinExistence type="inferred from homology"/>
<name>A0AAF0YFW3_9TREE</name>
<accession>A0AAF0YFW3</accession>
<dbReference type="GO" id="GO:0009986">
    <property type="term" value="C:cell surface"/>
    <property type="evidence" value="ECO:0007669"/>
    <property type="project" value="TreeGrafter"/>
</dbReference>
<comment type="similarity">
    <text evidence="1 4">Belongs to the glycosyl hydrolase 5 (cellulase A) family.</text>
</comment>
<dbReference type="Proteomes" id="UP000827549">
    <property type="component" value="Chromosome 5"/>
</dbReference>
<dbReference type="InterPro" id="IPR001547">
    <property type="entry name" value="Glyco_hydro_5"/>
</dbReference>
<dbReference type="InterPro" id="IPR050386">
    <property type="entry name" value="Glycosyl_hydrolase_5"/>
</dbReference>
<dbReference type="SUPFAM" id="SSF51445">
    <property type="entry name" value="(Trans)glycosidases"/>
    <property type="match status" value="1"/>
</dbReference>
<evidence type="ECO:0000259" key="6">
    <source>
        <dbReference type="Pfam" id="PF00150"/>
    </source>
</evidence>
<evidence type="ECO:0000256" key="2">
    <source>
        <dbReference type="ARBA" id="ARBA00022801"/>
    </source>
</evidence>
<dbReference type="PANTHER" id="PTHR31297">
    <property type="entry name" value="GLUCAN ENDO-1,6-BETA-GLUCOSIDASE B"/>
    <property type="match status" value="1"/>
</dbReference>
<keyword evidence="3 4" id="KW-0326">Glycosidase</keyword>
<keyword evidence="5" id="KW-0732">Signal</keyword>
<keyword evidence="2 4" id="KW-0378">Hydrolase</keyword>
<organism evidence="7 8">
    <name type="scientific">Vanrija pseudolonga</name>
    <dbReference type="NCBI Taxonomy" id="143232"/>
    <lineage>
        <taxon>Eukaryota</taxon>
        <taxon>Fungi</taxon>
        <taxon>Dikarya</taxon>
        <taxon>Basidiomycota</taxon>
        <taxon>Agaricomycotina</taxon>
        <taxon>Tremellomycetes</taxon>
        <taxon>Trichosporonales</taxon>
        <taxon>Trichosporonaceae</taxon>
        <taxon>Vanrija</taxon>
    </lineage>
</organism>
<evidence type="ECO:0000256" key="4">
    <source>
        <dbReference type="RuleBase" id="RU361153"/>
    </source>
</evidence>
<dbReference type="EMBL" id="CP086718">
    <property type="protein sequence ID" value="WOO83866.1"/>
    <property type="molecule type" value="Genomic_DNA"/>
</dbReference>
<dbReference type="GO" id="GO:0009251">
    <property type="term" value="P:glucan catabolic process"/>
    <property type="evidence" value="ECO:0007669"/>
    <property type="project" value="TreeGrafter"/>
</dbReference>
<evidence type="ECO:0000313" key="7">
    <source>
        <dbReference type="EMBL" id="WOO83866.1"/>
    </source>
</evidence>
<gene>
    <name evidence="7" type="primary">exgA_3</name>
    <name evidence="7" type="ORF">LOC62_05G007386</name>
</gene>
<feature type="chain" id="PRO_5042065710" evidence="5">
    <location>
        <begin position="18"/>
        <end position="428"/>
    </location>
</feature>
<evidence type="ECO:0000313" key="8">
    <source>
        <dbReference type="Proteomes" id="UP000827549"/>
    </source>
</evidence>
<dbReference type="InterPro" id="IPR017853">
    <property type="entry name" value="GH"/>
</dbReference>
<dbReference type="AlphaFoldDB" id="A0AAF0YFW3"/>
<evidence type="ECO:0000256" key="3">
    <source>
        <dbReference type="ARBA" id="ARBA00023295"/>
    </source>
</evidence>
<feature type="signal peptide" evidence="5">
    <location>
        <begin position="1"/>
        <end position="17"/>
    </location>
</feature>